<dbReference type="EMBL" id="CH408077">
    <property type="protein sequence ID" value="EEQ38112.1"/>
    <property type="molecule type" value="Genomic_DNA"/>
</dbReference>
<organism evidence="1 2">
    <name type="scientific">Clavispora lusitaniae (strain ATCC 42720)</name>
    <name type="common">Yeast</name>
    <name type="synonym">Candida lusitaniae</name>
    <dbReference type="NCBI Taxonomy" id="306902"/>
    <lineage>
        <taxon>Eukaryota</taxon>
        <taxon>Fungi</taxon>
        <taxon>Dikarya</taxon>
        <taxon>Ascomycota</taxon>
        <taxon>Saccharomycotina</taxon>
        <taxon>Pichiomycetes</taxon>
        <taxon>Metschnikowiaceae</taxon>
        <taxon>Clavispora</taxon>
    </lineage>
</organism>
<name>C4Y203_CLAL4</name>
<dbReference type="HOGENOM" id="CLU_1250547_0_0_1"/>
<proteinExistence type="predicted"/>
<reference evidence="1 2" key="1">
    <citation type="journal article" date="2009" name="Nature">
        <title>Evolution of pathogenicity and sexual reproduction in eight Candida genomes.</title>
        <authorList>
            <person name="Butler G."/>
            <person name="Rasmussen M.D."/>
            <person name="Lin M.F."/>
            <person name="Santos M.A."/>
            <person name="Sakthikumar S."/>
            <person name="Munro C.A."/>
            <person name="Rheinbay E."/>
            <person name="Grabherr M."/>
            <person name="Forche A."/>
            <person name="Reedy J.L."/>
            <person name="Agrafioti I."/>
            <person name="Arnaud M.B."/>
            <person name="Bates S."/>
            <person name="Brown A.J."/>
            <person name="Brunke S."/>
            <person name="Costanzo M.C."/>
            <person name="Fitzpatrick D.A."/>
            <person name="de Groot P.W."/>
            <person name="Harris D."/>
            <person name="Hoyer L.L."/>
            <person name="Hube B."/>
            <person name="Klis F.M."/>
            <person name="Kodira C."/>
            <person name="Lennard N."/>
            <person name="Logue M.E."/>
            <person name="Martin R."/>
            <person name="Neiman A.M."/>
            <person name="Nikolaou E."/>
            <person name="Quail M.A."/>
            <person name="Quinn J."/>
            <person name="Santos M.C."/>
            <person name="Schmitzberger F.F."/>
            <person name="Sherlock G."/>
            <person name="Shah P."/>
            <person name="Silverstein K.A."/>
            <person name="Skrzypek M.S."/>
            <person name="Soll D."/>
            <person name="Staggs R."/>
            <person name="Stansfield I."/>
            <person name="Stumpf M.P."/>
            <person name="Sudbery P.E."/>
            <person name="Srikantha T."/>
            <person name="Zeng Q."/>
            <person name="Berman J."/>
            <person name="Berriman M."/>
            <person name="Heitman J."/>
            <person name="Gow N.A."/>
            <person name="Lorenz M.C."/>
            <person name="Birren B.W."/>
            <person name="Kellis M."/>
            <person name="Cuomo C.A."/>
        </authorList>
    </citation>
    <scope>NUCLEOTIDE SEQUENCE [LARGE SCALE GENOMIC DNA]</scope>
    <source>
        <strain evidence="1 2">ATCC 42720</strain>
    </source>
</reference>
<sequence length="221" mass="24928">MMTSEGRSFQVYPVCVQAVPSSEKLALALFALFTLFKQNDETPTSVPQLCLGFFQPPVCRPEASKTANSKSSDAVALSVFFFSFFAVAPFQTPLPNTSTHDIFFELIQLLLLAFVRRHAVTWHSQPQCISRWIHMSVILWASPKTNLFFSGTSGSYRSGPDWDMRLWVSRVRVIWQSQISHAPFPQAHIPVRQDNFDKSHQRPGSGAEHTKYVAKGLCPCF</sequence>
<evidence type="ECO:0000313" key="2">
    <source>
        <dbReference type="Proteomes" id="UP000007703"/>
    </source>
</evidence>
<accession>C4Y203</accession>
<protein>
    <submittedName>
        <fullName evidence="1">Uncharacterized protein</fullName>
    </submittedName>
</protein>
<dbReference type="VEuPathDB" id="FungiDB:CLUG_02235"/>
<gene>
    <name evidence="1" type="ORF">CLUG_02235</name>
</gene>
<dbReference type="KEGG" id="clu:CLUG_02235"/>
<dbReference type="AlphaFoldDB" id="C4Y203"/>
<dbReference type="InParanoid" id="C4Y203"/>
<dbReference type="Proteomes" id="UP000007703">
    <property type="component" value="Unassembled WGS sequence"/>
</dbReference>
<evidence type="ECO:0000313" key="1">
    <source>
        <dbReference type="EMBL" id="EEQ38112.1"/>
    </source>
</evidence>